<dbReference type="EMBL" id="OZ034816">
    <property type="protein sequence ID" value="CAL1375511.1"/>
    <property type="molecule type" value="Genomic_DNA"/>
</dbReference>
<dbReference type="Proteomes" id="UP001497516">
    <property type="component" value="Chromosome 3"/>
</dbReference>
<reference evidence="1 2" key="1">
    <citation type="submission" date="2024-04" db="EMBL/GenBank/DDBJ databases">
        <authorList>
            <person name="Fracassetti M."/>
        </authorList>
    </citation>
    <scope>NUCLEOTIDE SEQUENCE [LARGE SCALE GENOMIC DNA]</scope>
</reference>
<organism evidence="1 2">
    <name type="scientific">Linum trigynum</name>
    <dbReference type="NCBI Taxonomy" id="586398"/>
    <lineage>
        <taxon>Eukaryota</taxon>
        <taxon>Viridiplantae</taxon>
        <taxon>Streptophyta</taxon>
        <taxon>Embryophyta</taxon>
        <taxon>Tracheophyta</taxon>
        <taxon>Spermatophyta</taxon>
        <taxon>Magnoliopsida</taxon>
        <taxon>eudicotyledons</taxon>
        <taxon>Gunneridae</taxon>
        <taxon>Pentapetalae</taxon>
        <taxon>rosids</taxon>
        <taxon>fabids</taxon>
        <taxon>Malpighiales</taxon>
        <taxon>Linaceae</taxon>
        <taxon>Linum</taxon>
    </lineage>
</organism>
<evidence type="ECO:0000313" key="1">
    <source>
        <dbReference type="EMBL" id="CAL1375511.1"/>
    </source>
</evidence>
<evidence type="ECO:0000313" key="2">
    <source>
        <dbReference type="Proteomes" id="UP001497516"/>
    </source>
</evidence>
<gene>
    <name evidence="1" type="ORF">LTRI10_LOCUS17303</name>
</gene>
<sequence>MSSIEVREARRVGSGESIEVARAGKGRSSERGSMRNLYRRGMSSRPLRVDRSDLLVVTAVTCRSIGSPHRHDRLALVVAAWRVLVAEWLRSAKWRSGYGRRSGYRLALVLSIGFSFSFSSSPCGVWVCVSMIGNEISLRVRGGEKNKEVGSIRVWERDRGLCCDVSEVGWG</sequence>
<name>A0AAV2DPP9_9ROSI</name>
<accession>A0AAV2DPP9</accession>
<keyword evidence="2" id="KW-1185">Reference proteome</keyword>
<proteinExistence type="predicted"/>
<dbReference type="AlphaFoldDB" id="A0AAV2DPP9"/>
<protein>
    <submittedName>
        <fullName evidence="1">Uncharacterized protein</fullName>
    </submittedName>
</protein>